<name>A0A401ZCZ7_9CHLR</name>
<sequence>MTDKIDLEQYYTAKDAAEVLSRNSGKEIDPAYIRTLAKYGKFTPRKISSRLSLYPKAQVDAYVVEERGEKSGRAKQEKARTREDGEPKT</sequence>
<protein>
    <submittedName>
        <fullName evidence="2">Uncharacterized protein</fullName>
    </submittedName>
</protein>
<evidence type="ECO:0000256" key="1">
    <source>
        <dbReference type="SAM" id="MobiDB-lite"/>
    </source>
</evidence>
<accession>A0A401ZCZ7</accession>
<evidence type="ECO:0000313" key="3">
    <source>
        <dbReference type="Proteomes" id="UP000287224"/>
    </source>
</evidence>
<dbReference type="Proteomes" id="UP000287224">
    <property type="component" value="Unassembled WGS sequence"/>
</dbReference>
<organism evidence="2 3">
    <name type="scientific">Dictyobacter aurantiacus</name>
    <dbReference type="NCBI Taxonomy" id="1936993"/>
    <lineage>
        <taxon>Bacteria</taxon>
        <taxon>Bacillati</taxon>
        <taxon>Chloroflexota</taxon>
        <taxon>Ktedonobacteria</taxon>
        <taxon>Ktedonobacterales</taxon>
        <taxon>Dictyobacteraceae</taxon>
        <taxon>Dictyobacter</taxon>
    </lineage>
</organism>
<dbReference type="AlphaFoldDB" id="A0A401ZCZ7"/>
<evidence type="ECO:0000313" key="2">
    <source>
        <dbReference type="EMBL" id="GCE04706.1"/>
    </source>
</evidence>
<dbReference type="EMBL" id="BIFQ01000001">
    <property type="protein sequence ID" value="GCE04706.1"/>
    <property type="molecule type" value="Genomic_DNA"/>
</dbReference>
<dbReference type="RefSeq" id="WP_126595829.1">
    <property type="nucleotide sequence ID" value="NZ_BIFQ01000001.1"/>
</dbReference>
<reference evidence="3" key="1">
    <citation type="submission" date="2018-12" db="EMBL/GenBank/DDBJ databases">
        <title>Tengunoibacter tsumagoiensis gen. nov., sp. nov., Dictyobacter kobayashii sp. nov., D. alpinus sp. nov., and D. joshuensis sp. nov. and description of Dictyobacteraceae fam. nov. within the order Ktedonobacterales isolated from Tengu-no-mugimeshi.</title>
        <authorList>
            <person name="Wang C.M."/>
            <person name="Zheng Y."/>
            <person name="Sakai Y."/>
            <person name="Toyoda A."/>
            <person name="Minakuchi Y."/>
            <person name="Abe K."/>
            <person name="Yokota A."/>
            <person name="Yabe S."/>
        </authorList>
    </citation>
    <scope>NUCLEOTIDE SEQUENCE [LARGE SCALE GENOMIC DNA]</scope>
    <source>
        <strain evidence="3">S-27</strain>
    </source>
</reference>
<gene>
    <name evidence="2" type="ORF">KDAU_20350</name>
</gene>
<comment type="caution">
    <text evidence="2">The sequence shown here is derived from an EMBL/GenBank/DDBJ whole genome shotgun (WGS) entry which is preliminary data.</text>
</comment>
<proteinExistence type="predicted"/>
<dbReference type="OrthoDB" id="9843382at2"/>
<keyword evidence="3" id="KW-1185">Reference proteome</keyword>
<feature type="region of interest" description="Disordered" evidence="1">
    <location>
        <begin position="67"/>
        <end position="89"/>
    </location>
</feature>